<proteinExistence type="inferred from homology"/>
<evidence type="ECO:0000259" key="5">
    <source>
        <dbReference type="Pfam" id="PF26580"/>
    </source>
</evidence>
<dbReference type="InterPro" id="IPR058644">
    <property type="entry name" value="Mtb12-like_C"/>
</dbReference>
<dbReference type="AlphaFoldDB" id="M3UTE8"/>
<dbReference type="STRING" id="410332.SAMN04488550_2732"/>
<dbReference type="RefSeq" id="WP_008376725.1">
    <property type="nucleotide sequence ID" value="NZ_BAOP01000004.1"/>
</dbReference>
<feature type="region of interest" description="Disordered" evidence="3">
    <location>
        <begin position="22"/>
        <end position="57"/>
    </location>
</feature>
<feature type="compositionally biased region" description="Low complexity" evidence="3">
    <location>
        <begin position="34"/>
        <end position="54"/>
    </location>
</feature>
<feature type="signal peptide" evidence="4">
    <location>
        <begin position="1"/>
        <end position="20"/>
    </location>
</feature>
<evidence type="ECO:0000256" key="2">
    <source>
        <dbReference type="ARBA" id="ARBA00093774"/>
    </source>
</evidence>
<feature type="chain" id="PRO_5039139982" description="Low molecular weight antigen MTB12-like C-terminal domain-containing protein" evidence="4">
    <location>
        <begin position="21"/>
        <end position="190"/>
    </location>
</feature>
<dbReference type="Pfam" id="PF26580">
    <property type="entry name" value="Mtb12_C"/>
    <property type="match status" value="1"/>
</dbReference>
<reference evidence="6 7" key="1">
    <citation type="submission" date="2013-02" db="EMBL/GenBank/DDBJ databases">
        <title>Whole genome shotgun sequence of Gordonia malaquae NBRC 108250.</title>
        <authorList>
            <person name="Yoshida I."/>
            <person name="Hosoyama A."/>
            <person name="Tsuchikane K."/>
            <person name="Ando Y."/>
            <person name="Baba S."/>
            <person name="Ohji S."/>
            <person name="Hamada M."/>
            <person name="Tamura T."/>
            <person name="Yamazoe A."/>
            <person name="Yamazaki S."/>
            <person name="Fujita N."/>
        </authorList>
    </citation>
    <scope>NUCLEOTIDE SEQUENCE [LARGE SCALE GENOMIC DNA]</scope>
    <source>
        <strain evidence="6 7">NBRC 108250</strain>
    </source>
</reference>
<comment type="similarity">
    <text evidence="2">Belongs to the MTB12 family.</text>
</comment>
<keyword evidence="7" id="KW-1185">Reference proteome</keyword>
<accession>M3UTE8</accession>
<organism evidence="6 7">
    <name type="scientific">Gordonia malaquae NBRC 108250</name>
    <dbReference type="NCBI Taxonomy" id="1223542"/>
    <lineage>
        <taxon>Bacteria</taxon>
        <taxon>Bacillati</taxon>
        <taxon>Actinomycetota</taxon>
        <taxon>Actinomycetes</taxon>
        <taxon>Mycobacteriales</taxon>
        <taxon>Gordoniaceae</taxon>
        <taxon>Gordonia</taxon>
    </lineage>
</organism>
<evidence type="ECO:0000313" key="7">
    <source>
        <dbReference type="Proteomes" id="UP000035009"/>
    </source>
</evidence>
<dbReference type="OrthoDB" id="4567960at2"/>
<comment type="caution">
    <text evidence="6">The sequence shown here is derived from an EMBL/GenBank/DDBJ whole genome shotgun (WGS) entry which is preliminary data.</text>
</comment>
<dbReference type="EMBL" id="BAOP01000004">
    <property type="protein sequence ID" value="GAC78612.1"/>
    <property type="molecule type" value="Genomic_DNA"/>
</dbReference>
<feature type="domain" description="Low molecular weight antigen MTB12-like C-terminal" evidence="5">
    <location>
        <begin position="61"/>
        <end position="170"/>
    </location>
</feature>
<dbReference type="eggNOG" id="ENOG5031EAK">
    <property type="taxonomic scope" value="Bacteria"/>
</dbReference>
<evidence type="ECO:0000256" key="4">
    <source>
        <dbReference type="SAM" id="SignalP"/>
    </source>
</evidence>
<dbReference type="PROSITE" id="PS51257">
    <property type="entry name" value="PROKAR_LIPOPROTEIN"/>
    <property type="match status" value="1"/>
</dbReference>
<name>M3UTE8_GORML</name>
<protein>
    <recommendedName>
        <fullName evidence="5">Low molecular weight antigen MTB12-like C-terminal domain-containing protein</fullName>
    </recommendedName>
</protein>
<dbReference type="Proteomes" id="UP000035009">
    <property type="component" value="Unassembled WGS sequence"/>
</dbReference>
<gene>
    <name evidence="6" type="ORF">GM1_004_00570</name>
</gene>
<evidence type="ECO:0000256" key="3">
    <source>
        <dbReference type="SAM" id="MobiDB-lite"/>
    </source>
</evidence>
<feature type="region of interest" description="Disordered" evidence="3">
    <location>
        <begin position="171"/>
        <end position="190"/>
    </location>
</feature>
<evidence type="ECO:0000313" key="6">
    <source>
        <dbReference type="EMBL" id="GAC78612.1"/>
    </source>
</evidence>
<keyword evidence="1 4" id="KW-0732">Signal</keyword>
<sequence>MKIRNFVAVAVVAAAVATTAACGSDDSGVPPVPTSTSSSAAASTSTEATGTEAEMTNASKVPSVAALNDMLTTALDPKIKASEKVDLIEGSEKDPSIFDKLVKAKKDNPKVTYRIKAPVTKNGPKKAKVKVLVKIPGNPANPIDASIVFDNGRWKLSKDTVCSLLAMSDTKSPLCASDTPSSKKKAKSTN</sequence>
<evidence type="ECO:0000256" key="1">
    <source>
        <dbReference type="ARBA" id="ARBA00022729"/>
    </source>
</evidence>